<dbReference type="SMART" id="SM00208">
    <property type="entry name" value="TNFR"/>
    <property type="match status" value="3"/>
</dbReference>
<dbReference type="PANTHER" id="PTHR47139:SF4">
    <property type="entry name" value="TUMOR NECROSIS FACTOR RECEPTOR SUPERFAMILY MEMBER 9 ISOFORM X1-RELATED"/>
    <property type="match status" value="1"/>
</dbReference>
<feature type="domain" description="TNFR-Cys" evidence="5">
    <location>
        <begin position="66"/>
        <end position="106"/>
    </location>
</feature>
<feature type="chain" id="PRO_5039446743" description="TNFR-Cys domain-containing protein" evidence="4">
    <location>
        <begin position="25"/>
        <end position="322"/>
    </location>
</feature>
<evidence type="ECO:0000313" key="6">
    <source>
        <dbReference type="EMBL" id="KAG5838948.1"/>
    </source>
</evidence>
<gene>
    <name evidence="6" type="ORF">ANANG_G00229140</name>
</gene>
<comment type="caution">
    <text evidence="1">Lacks conserved residue(s) required for the propagation of feature annotation.</text>
</comment>
<keyword evidence="3" id="KW-0812">Transmembrane</keyword>
<feature type="region of interest" description="Disordered" evidence="2">
    <location>
        <begin position="271"/>
        <end position="322"/>
    </location>
</feature>
<dbReference type="PROSITE" id="PS00652">
    <property type="entry name" value="TNFR_NGFR_1"/>
    <property type="match status" value="1"/>
</dbReference>
<feature type="transmembrane region" description="Helical" evidence="3">
    <location>
        <begin position="202"/>
        <end position="228"/>
    </location>
</feature>
<proteinExistence type="predicted"/>
<feature type="repeat" description="TNFR-Cys" evidence="1">
    <location>
        <begin position="66"/>
        <end position="106"/>
    </location>
</feature>
<evidence type="ECO:0000256" key="1">
    <source>
        <dbReference type="PROSITE-ProRule" id="PRU00206"/>
    </source>
</evidence>
<feature type="signal peptide" evidence="4">
    <location>
        <begin position="1"/>
        <end position="24"/>
    </location>
</feature>
<accession>A0A9D3RQB2</accession>
<evidence type="ECO:0000259" key="5">
    <source>
        <dbReference type="PROSITE" id="PS50050"/>
    </source>
</evidence>
<dbReference type="SUPFAM" id="SSF57586">
    <property type="entry name" value="TNF receptor-like"/>
    <property type="match status" value="2"/>
</dbReference>
<keyword evidence="3" id="KW-0472">Membrane</keyword>
<reference evidence="6" key="1">
    <citation type="submission" date="2021-01" db="EMBL/GenBank/DDBJ databases">
        <title>A chromosome-scale assembly of European eel, Anguilla anguilla.</title>
        <authorList>
            <person name="Henkel C."/>
            <person name="Jong-Raadsen S.A."/>
            <person name="Dufour S."/>
            <person name="Weltzien F.-A."/>
            <person name="Palstra A.P."/>
            <person name="Pelster B."/>
            <person name="Spaink H.P."/>
            <person name="Van Den Thillart G.E."/>
            <person name="Jansen H."/>
            <person name="Zahm M."/>
            <person name="Klopp C."/>
            <person name="Cedric C."/>
            <person name="Louis A."/>
            <person name="Berthelot C."/>
            <person name="Parey E."/>
            <person name="Roest Crollius H."/>
            <person name="Montfort J."/>
            <person name="Robinson-Rechavi M."/>
            <person name="Bucao C."/>
            <person name="Bouchez O."/>
            <person name="Gislard M."/>
            <person name="Lluch J."/>
            <person name="Milhes M."/>
            <person name="Lampietro C."/>
            <person name="Lopez Roques C."/>
            <person name="Donnadieu C."/>
            <person name="Braasch I."/>
            <person name="Desvignes T."/>
            <person name="Postlethwait J."/>
            <person name="Bobe J."/>
            <person name="Guiguen Y."/>
            <person name="Dirks R."/>
        </authorList>
    </citation>
    <scope>NUCLEOTIDE SEQUENCE</scope>
    <source>
        <strain evidence="6">Tag_6206</strain>
        <tissue evidence="6">Liver</tissue>
    </source>
</reference>
<protein>
    <recommendedName>
        <fullName evidence="5">TNFR-Cys domain-containing protein</fullName>
    </recommendedName>
</protein>
<dbReference type="Pfam" id="PF00020">
    <property type="entry name" value="TNFR_c6"/>
    <property type="match status" value="2"/>
</dbReference>
<dbReference type="Gene3D" id="2.10.50.10">
    <property type="entry name" value="Tumor Necrosis Factor Receptor, subunit A, domain 2"/>
    <property type="match status" value="2"/>
</dbReference>
<keyword evidence="3" id="KW-1133">Transmembrane helix</keyword>
<dbReference type="PANTHER" id="PTHR47139">
    <property type="entry name" value="TUMOR NECROSIS FACTOR RECEPTOR SUPERFAMILY MEMBER 9"/>
    <property type="match status" value="1"/>
</dbReference>
<dbReference type="AlphaFoldDB" id="A0A9D3RQB2"/>
<dbReference type="PROSITE" id="PS51257">
    <property type="entry name" value="PROKAR_LIPOPROTEIN"/>
    <property type="match status" value="1"/>
</dbReference>
<dbReference type="GO" id="GO:0042127">
    <property type="term" value="P:regulation of cell population proliferation"/>
    <property type="evidence" value="ECO:0007669"/>
    <property type="project" value="TreeGrafter"/>
</dbReference>
<comment type="caution">
    <text evidence="6">The sequence shown here is derived from an EMBL/GenBank/DDBJ whole genome shotgun (WGS) entry which is preliminary data.</text>
</comment>
<dbReference type="EMBL" id="JAFIRN010000012">
    <property type="protein sequence ID" value="KAG5838948.1"/>
    <property type="molecule type" value="Genomic_DNA"/>
</dbReference>
<evidence type="ECO:0000256" key="4">
    <source>
        <dbReference type="SAM" id="SignalP"/>
    </source>
</evidence>
<dbReference type="PROSITE" id="PS50050">
    <property type="entry name" value="TNFR_NGFR_2"/>
    <property type="match status" value="1"/>
</dbReference>
<evidence type="ECO:0000256" key="3">
    <source>
        <dbReference type="SAM" id="Phobius"/>
    </source>
</evidence>
<sequence length="322" mass="34554">METAIRAVLPAVLLLIGCLEGCRGDEKTGCAIWLPSGETDVCCKKCRPGNHIVSECGPDPKELCVPCGAGTYSTEHTLYACRSCTQCRGAVRTVRQACTSTSDTVCGCVDGFRCADTECSRCAKECGRGEEPTDKLTCQACPEGTFNDQLHQKCIPWRTSCPLPGQEIVALGTAVHDIVCDNIPDPVPDLKPKTEVDDGGRVSLIVLIACLSLIAITATAGAVACGILRKRKEKTTKNTPAVADKPTTEGPQWEEQQVECSLCHPQQEECGSQDSVASHGSEDKLLPVSTAPKLRPQPQQFRGYAEKRQLHQRGTAAAQRDV</sequence>
<dbReference type="InterPro" id="IPR001368">
    <property type="entry name" value="TNFR/NGFR_Cys_rich_reg"/>
</dbReference>
<evidence type="ECO:0000256" key="2">
    <source>
        <dbReference type="SAM" id="MobiDB-lite"/>
    </source>
</evidence>
<organism evidence="6 7">
    <name type="scientific">Anguilla anguilla</name>
    <name type="common">European freshwater eel</name>
    <name type="synonym">Muraena anguilla</name>
    <dbReference type="NCBI Taxonomy" id="7936"/>
    <lineage>
        <taxon>Eukaryota</taxon>
        <taxon>Metazoa</taxon>
        <taxon>Chordata</taxon>
        <taxon>Craniata</taxon>
        <taxon>Vertebrata</taxon>
        <taxon>Euteleostomi</taxon>
        <taxon>Actinopterygii</taxon>
        <taxon>Neopterygii</taxon>
        <taxon>Teleostei</taxon>
        <taxon>Anguilliformes</taxon>
        <taxon>Anguillidae</taxon>
        <taxon>Anguilla</taxon>
    </lineage>
</organism>
<keyword evidence="7" id="KW-1185">Reference proteome</keyword>
<name>A0A9D3RQB2_ANGAN</name>
<dbReference type="GO" id="GO:0038023">
    <property type="term" value="F:signaling receptor activity"/>
    <property type="evidence" value="ECO:0007669"/>
    <property type="project" value="TreeGrafter"/>
</dbReference>
<evidence type="ECO:0000313" key="7">
    <source>
        <dbReference type="Proteomes" id="UP001044222"/>
    </source>
</evidence>
<dbReference type="Proteomes" id="UP001044222">
    <property type="component" value="Chromosome 12"/>
</dbReference>
<keyword evidence="4" id="KW-0732">Signal</keyword>